<dbReference type="Gene3D" id="1.10.10.60">
    <property type="entry name" value="Homeodomain-like"/>
    <property type="match status" value="1"/>
</dbReference>
<evidence type="ECO:0000256" key="2">
    <source>
        <dbReference type="ARBA" id="ARBA00023125"/>
    </source>
</evidence>
<dbReference type="InterPro" id="IPR009057">
    <property type="entry name" value="Homeodomain-like_sf"/>
</dbReference>
<dbReference type="InterPro" id="IPR020449">
    <property type="entry name" value="Tscrpt_reg_AraC-type_HTH"/>
</dbReference>
<keyword evidence="2" id="KW-0238">DNA-binding</keyword>
<dbReference type="RefSeq" id="WP_317560287.1">
    <property type="nucleotide sequence ID" value="NZ_JAWLIP010000001.1"/>
</dbReference>
<dbReference type="PROSITE" id="PS01124">
    <property type="entry name" value="HTH_ARAC_FAMILY_2"/>
    <property type="match status" value="1"/>
</dbReference>
<dbReference type="CDD" id="cd06999">
    <property type="entry name" value="cupin_HpaA-like_N"/>
    <property type="match status" value="1"/>
</dbReference>
<dbReference type="InterPro" id="IPR014710">
    <property type="entry name" value="RmlC-like_jellyroll"/>
</dbReference>
<evidence type="ECO:0000313" key="6">
    <source>
        <dbReference type="Proteomes" id="UP001185659"/>
    </source>
</evidence>
<comment type="caution">
    <text evidence="5">The sequence shown here is derived from an EMBL/GenBank/DDBJ whole genome shotgun (WGS) entry which is preliminary data.</text>
</comment>
<dbReference type="SUPFAM" id="SSF46689">
    <property type="entry name" value="Homeodomain-like"/>
    <property type="match status" value="1"/>
</dbReference>
<feature type="domain" description="HTH araC/xylS-type" evidence="4">
    <location>
        <begin position="196"/>
        <end position="294"/>
    </location>
</feature>
<dbReference type="Gene3D" id="2.60.120.10">
    <property type="entry name" value="Jelly Rolls"/>
    <property type="match status" value="1"/>
</dbReference>
<dbReference type="Proteomes" id="UP001185659">
    <property type="component" value="Unassembled WGS sequence"/>
</dbReference>
<dbReference type="SMART" id="SM00342">
    <property type="entry name" value="HTH_ARAC"/>
    <property type="match status" value="1"/>
</dbReference>
<keyword evidence="3" id="KW-0804">Transcription</keyword>
<proteinExistence type="predicted"/>
<dbReference type="InterPro" id="IPR037923">
    <property type="entry name" value="HTH-like"/>
</dbReference>
<gene>
    <name evidence="5" type="ORF">R2G56_02000</name>
</gene>
<dbReference type="Pfam" id="PF12833">
    <property type="entry name" value="HTH_18"/>
    <property type="match status" value="1"/>
</dbReference>
<dbReference type="InterPro" id="IPR018060">
    <property type="entry name" value="HTH_AraC"/>
</dbReference>
<evidence type="ECO:0000256" key="1">
    <source>
        <dbReference type="ARBA" id="ARBA00023015"/>
    </source>
</evidence>
<name>A0ABU4AFN2_9HYPH</name>
<accession>A0ABU4AFN2</accession>
<sequence>MQSSIPNYRLYQEKTGESPDFWLHCETLSVRSSLHNWEISVHRHSALFQIFWVTEGEGIMMAEGQADCHFTAPCALFIPPGAAHGFRFLGQSEGLVTTVLADRLSLPIAADRTLADFFASTRIVPLGEPDASTGEGGAQVGRLLRRIHAENGRRDIGRDLILDALLTEVLVWLARLGARAGLPEKAMSTRDNARMEALDRLIAAHFREHRPVGFYAGRVGVSVAQLNRIARQEAGVSVSQLIARRLLDVARRDLVFTPTPVQAIAYSLGFQDPAYFNRFFRRQTGATPGAYREAERRRMAA</sequence>
<keyword evidence="1" id="KW-0805">Transcription regulation</keyword>
<evidence type="ECO:0000313" key="5">
    <source>
        <dbReference type="EMBL" id="MDV6225047.1"/>
    </source>
</evidence>
<dbReference type="PANTHER" id="PTHR43280:SF32">
    <property type="entry name" value="TRANSCRIPTIONAL REGULATORY PROTEIN"/>
    <property type="match status" value="1"/>
</dbReference>
<dbReference type="InterPro" id="IPR013096">
    <property type="entry name" value="Cupin_2"/>
</dbReference>
<dbReference type="SUPFAM" id="SSF51215">
    <property type="entry name" value="Regulatory protein AraC"/>
    <property type="match status" value="1"/>
</dbReference>
<reference evidence="5 6" key="1">
    <citation type="submission" date="2023-10" db="EMBL/GenBank/DDBJ databases">
        <authorList>
            <person name="Venkata Ramana C."/>
            <person name="Sasikala C."/>
            <person name="Dhurka M."/>
        </authorList>
    </citation>
    <scope>NUCLEOTIDE SEQUENCE [LARGE SCALE GENOMIC DNA]</scope>
    <source>
        <strain evidence="5 6">KCTC 32151</strain>
    </source>
</reference>
<dbReference type="PRINTS" id="PR00032">
    <property type="entry name" value="HTHARAC"/>
</dbReference>
<dbReference type="EMBL" id="JAWLIP010000001">
    <property type="protein sequence ID" value="MDV6225047.1"/>
    <property type="molecule type" value="Genomic_DNA"/>
</dbReference>
<evidence type="ECO:0000256" key="3">
    <source>
        <dbReference type="ARBA" id="ARBA00023163"/>
    </source>
</evidence>
<organism evidence="5 6">
    <name type="scientific">Nitratireductor aquimarinus</name>
    <dbReference type="NCBI Taxonomy" id="889300"/>
    <lineage>
        <taxon>Bacteria</taxon>
        <taxon>Pseudomonadati</taxon>
        <taxon>Pseudomonadota</taxon>
        <taxon>Alphaproteobacteria</taxon>
        <taxon>Hyphomicrobiales</taxon>
        <taxon>Phyllobacteriaceae</taxon>
        <taxon>Nitratireductor</taxon>
    </lineage>
</organism>
<keyword evidence="6" id="KW-1185">Reference proteome</keyword>
<dbReference type="InterPro" id="IPR047264">
    <property type="entry name" value="Cupin_HpaA-like_N"/>
</dbReference>
<protein>
    <submittedName>
        <fullName evidence="5">Helix-turn-helix domain-containing protein</fullName>
    </submittedName>
</protein>
<dbReference type="PANTHER" id="PTHR43280">
    <property type="entry name" value="ARAC-FAMILY TRANSCRIPTIONAL REGULATOR"/>
    <property type="match status" value="1"/>
</dbReference>
<evidence type="ECO:0000259" key="4">
    <source>
        <dbReference type="PROSITE" id="PS01124"/>
    </source>
</evidence>
<dbReference type="Pfam" id="PF07883">
    <property type="entry name" value="Cupin_2"/>
    <property type="match status" value="1"/>
</dbReference>